<evidence type="ECO:0000313" key="1">
    <source>
        <dbReference type="EMBL" id="MBO0357215.1"/>
    </source>
</evidence>
<protein>
    <recommendedName>
        <fullName evidence="3">STAS/SEC14 domain-containing protein</fullName>
    </recommendedName>
</protein>
<name>A0A939EV37_9BACT</name>
<gene>
    <name evidence="1" type="ORF">J0X19_04610</name>
</gene>
<comment type="caution">
    <text evidence="1">The sequence shown here is derived from an EMBL/GenBank/DDBJ whole genome shotgun (WGS) entry which is preliminary data.</text>
</comment>
<organism evidence="1 2">
    <name type="scientific">Hymenobacter telluris</name>
    <dbReference type="NCBI Taxonomy" id="2816474"/>
    <lineage>
        <taxon>Bacteria</taxon>
        <taxon>Pseudomonadati</taxon>
        <taxon>Bacteroidota</taxon>
        <taxon>Cytophagia</taxon>
        <taxon>Cytophagales</taxon>
        <taxon>Hymenobacteraceae</taxon>
        <taxon>Hymenobacter</taxon>
    </lineage>
</organism>
<evidence type="ECO:0000313" key="2">
    <source>
        <dbReference type="Proteomes" id="UP000664144"/>
    </source>
</evidence>
<dbReference type="EMBL" id="JAFLQZ010000002">
    <property type="protein sequence ID" value="MBO0357215.1"/>
    <property type="molecule type" value="Genomic_DNA"/>
</dbReference>
<evidence type="ECO:0008006" key="3">
    <source>
        <dbReference type="Google" id="ProtNLM"/>
    </source>
</evidence>
<proteinExistence type="predicted"/>
<dbReference type="AlphaFoldDB" id="A0A939EV37"/>
<accession>A0A939EV37</accession>
<keyword evidence="2" id="KW-1185">Reference proteome</keyword>
<sequence length="142" mass="16790">MLPETLPIADHLTLTYRPDLEVMIARWQRLVTLEELQVGYRCLADEAERRNTVRWLLDTRALTISAEAGRWVNDVFYPTLAARFHRPVRMAYMVPPGSRRQLQTDTELTELFVRFQKSMHPYVFQLFDQEGEAQRWLAIPIE</sequence>
<dbReference type="Proteomes" id="UP000664144">
    <property type="component" value="Unassembled WGS sequence"/>
</dbReference>
<dbReference type="RefSeq" id="WP_206981730.1">
    <property type="nucleotide sequence ID" value="NZ_JAFLQZ010000002.1"/>
</dbReference>
<reference evidence="1" key="1">
    <citation type="submission" date="2021-03" db="EMBL/GenBank/DDBJ databases">
        <authorList>
            <person name="Kim M.K."/>
        </authorList>
    </citation>
    <scope>NUCLEOTIDE SEQUENCE</scope>
    <source>
        <strain evidence="1">BT186</strain>
    </source>
</reference>